<dbReference type="InterPro" id="IPR036390">
    <property type="entry name" value="WH_DNA-bd_sf"/>
</dbReference>
<dbReference type="GO" id="GO:0003700">
    <property type="term" value="F:DNA-binding transcription factor activity"/>
    <property type="evidence" value="ECO:0007669"/>
    <property type="project" value="InterPro"/>
</dbReference>
<dbReference type="PROSITE" id="PS50995">
    <property type="entry name" value="HTH_MARR_2"/>
    <property type="match status" value="1"/>
</dbReference>
<dbReference type="Proteomes" id="UP000309550">
    <property type="component" value="Unassembled WGS sequence"/>
</dbReference>
<name>A0A5S3P7S6_9RHOB</name>
<dbReference type="AlphaFoldDB" id="A0A5S3P7S6"/>
<evidence type="ECO:0000256" key="2">
    <source>
        <dbReference type="ARBA" id="ARBA00023125"/>
    </source>
</evidence>
<gene>
    <name evidence="5" type="ORF">FDT80_18350</name>
</gene>
<proteinExistence type="predicted"/>
<keyword evidence="2" id="KW-0238">DNA-binding</keyword>
<protein>
    <submittedName>
        <fullName evidence="5">MarR family transcriptional regulator</fullName>
    </submittedName>
</protein>
<dbReference type="InterPro" id="IPR023187">
    <property type="entry name" value="Tscrpt_reg_MarR-type_CS"/>
</dbReference>
<dbReference type="GO" id="GO:0003677">
    <property type="term" value="F:DNA binding"/>
    <property type="evidence" value="ECO:0007669"/>
    <property type="project" value="UniProtKB-KW"/>
</dbReference>
<dbReference type="Gene3D" id="1.10.10.10">
    <property type="entry name" value="Winged helix-like DNA-binding domain superfamily/Winged helix DNA-binding domain"/>
    <property type="match status" value="1"/>
</dbReference>
<dbReference type="PANTHER" id="PTHR33164:SF43">
    <property type="entry name" value="HTH-TYPE TRANSCRIPTIONAL REPRESSOR YETL"/>
    <property type="match status" value="1"/>
</dbReference>
<dbReference type="Pfam" id="PF12802">
    <property type="entry name" value="MarR_2"/>
    <property type="match status" value="1"/>
</dbReference>
<dbReference type="InterPro" id="IPR036388">
    <property type="entry name" value="WH-like_DNA-bd_sf"/>
</dbReference>
<dbReference type="GO" id="GO:0006950">
    <property type="term" value="P:response to stress"/>
    <property type="evidence" value="ECO:0007669"/>
    <property type="project" value="TreeGrafter"/>
</dbReference>
<comment type="caution">
    <text evidence="5">The sequence shown here is derived from an EMBL/GenBank/DDBJ whole genome shotgun (WGS) entry which is preliminary data.</text>
</comment>
<dbReference type="SMART" id="SM00347">
    <property type="entry name" value="HTH_MARR"/>
    <property type="match status" value="1"/>
</dbReference>
<keyword evidence="1" id="KW-0805">Transcription regulation</keyword>
<evidence type="ECO:0000256" key="1">
    <source>
        <dbReference type="ARBA" id="ARBA00023015"/>
    </source>
</evidence>
<evidence type="ECO:0000313" key="5">
    <source>
        <dbReference type="EMBL" id="TMM49325.1"/>
    </source>
</evidence>
<keyword evidence="3" id="KW-0804">Transcription</keyword>
<dbReference type="InterPro" id="IPR039422">
    <property type="entry name" value="MarR/SlyA-like"/>
</dbReference>
<dbReference type="PROSITE" id="PS01117">
    <property type="entry name" value="HTH_MARR_1"/>
    <property type="match status" value="1"/>
</dbReference>
<feature type="domain" description="HTH marR-type" evidence="4">
    <location>
        <begin position="1"/>
        <end position="128"/>
    </location>
</feature>
<sequence length="134" mass="15041">MLKVTRMIEAELRERLRQSFDMTLPRFDVMAALARAPEGLKMSDLSGVLRVSNGNVTGIVERLVSDGLVRRTHVEGDRRALRVTLTDEGAALFSQMADLHEIWVDDLLSPIGAQGLTTIRNRLGRITDKLEERN</sequence>
<evidence type="ECO:0000313" key="6">
    <source>
        <dbReference type="Proteomes" id="UP000309550"/>
    </source>
</evidence>
<dbReference type="EMBL" id="VANS01000010">
    <property type="protein sequence ID" value="TMM49325.1"/>
    <property type="molecule type" value="Genomic_DNA"/>
</dbReference>
<dbReference type="PANTHER" id="PTHR33164">
    <property type="entry name" value="TRANSCRIPTIONAL REGULATOR, MARR FAMILY"/>
    <property type="match status" value="1"/>
</dbReference>
<dbReference type="InterPro" id="IPR000835">
    <property type="entry name" value="HTH_MarR-typ"/>
</dbReference>
<reference evidence="5 6" key="1">
    <citation type="submission" date="2019-05" db="EMBL/GenBank/DDBJ databases">
        <title>Sulfitobacter sabulilitoris sp. nov., isolated from a marine sand.</title>
        <authorList>
            <person name="Yoon J.-H."/>
        </authorList>
    </citation>
    <scope>NUCLEOTIDE SEQUENCE [LARGE SCALE GENOMIC DNA]</scope>
    <source>
        <strain evidence="5 6">HSMS-29</strain>
    </source>
</reference>
<evidence type="ECO:0000256" key="3">
    <source>
        <dbReference type="ARBA" id="ARBA00023163"/>
    </source>
</evidence>
<organism evidence="5 6">
    <name type="scientific">Sulfitobacter sabulilitoris</name>
    <dbReference type="NCBI Taxonomy" id="2562655"/>
    <lineage>
        <taxon>Bacteria</taxon>
        <taxon>Pseudomonadati</taxon>
        <taxon>Pseudomonadota</taxon>
        <taxon>Alphaproteobacteria</taxon>
        <taxon>Rhodobacterales</taxon>
        <taxon>Roseobacteraceae</taxon>
        <taxon>Sulfitobacter</taxon>
    </lineage>
</organism>
<keyword evidence="6" id="KW-1185">Reference proteome</keyword>
<dbReference type="SUPFAM" id="SSF46785">
    <property type="entry name" value="Winged helix' DNA-binding domain"/>
    <property type="match status" value="1"/>
</dbReference>
<dbReference type="PRINTS" id="PR00598">
    <property type="entry name" value="HTHMARR"/>
</dbReference>
<dbReference type="OrthoDB" id="7063965at2"/>
<evidence type="ECO:0000259" key="4">
    <source>
        <dbReference type="PROSITE" id="PS50995"/>
    </source>
</evidence>
<accession>A0A5S3P7S6</accession>